<feature type="compositionally biased region" description="Polar residues" evidence="2">
    <location>
        <begin position="520"/>
        <end position="534"/>
    </location>
</feature>
<feature type="compositionally biased region" description="Basic and acidic residues" evidence="2">
    <location>
        <begin position="450"/>
        <end position="488"/>
    </location>
</feature>
<feature type="coiled-coil region" evidence="1">
    <location>
        <begin position="140"/>
        <end position="190"/>
    </location>
</feature>
<proteinExistence type="predicted"/>
<feature type="coiled-coil region" evidence="1">
    <location>
        <begin position="296"/>
        <end position="337"/>
    </location>
</feature>
<evidence type="ECO:0000256" key="2">
    <source>
        <dbReference type="SAM" id="MobiDB-lite"/>
    </source>
</evidence>
<evidence type="ECO:0000313" key="4">
    <source>
        <dbReference type="Proteomes" id="UP000077202"/>
    </source>
</evidence>
<dbReference type="AlphaFoldDB" id="A0A176VN59"/>
<feature type="compositionally biased region" description="Low complexity" evidence="2">
    <location>
        <begin position="489"/>
        <end position="498"/>
    </location>
</feature>
<keyword evidence="1" id="KW-0175">Coiled coil</keyword>
<dbReference type="Proteomes" id="UP000077202">
    <property type="component" value="Unassembled WGS sequence"/>
</dbReference>
<feature type="region of interest" description="Disordered" evidence="2">
    <location>
        <begin position="428"/>
        <end position="599"/>
    </location>
</feature>
<evidence type="ECO:0000313" key="3">
    <source>
        <dbReference type="EMBL" id="OAE21741.1"/>
    </source>
</evidence>
<evidence type="ECO:0000256" key="1">
    <source>
        <dbReference type="SAM" id="Coils"/>
    </source>
</evidence>
<name>A0A176VN59_MARPO</name>
<comment type="caution">
    <text evidence="3">The sequence shown here is derived from an EMBL/GenBank/DDBJ whole genome shotgun (WGS) entry which is preliminary data.</text>
</comment>
<organism evidence="3 4">
    <name type="scientific">Marchantia polymorpha subsp. ruderalis</name>
    <dbReference type="NCBI Taxonomy" id="1480154"/>
    <lineage>
        <taxon>Eukaryota</taxon>
        <taxon>Viridiplantae</taxon>
        <taxon>Streptophyta</taxon>
        <taxon>Embryophyta</taxon>
        <taxon>Marchantiophyta</taxon>
        <taxon>Marchantiopsida</taxon>
        <taxon>Marchantiidae</taxon>
        <taxon>Marchantiales</taxon>
        <taxon>Marchantiaceae</taxon>
        <taxon>Marchantia</taxon>
    </lineage>
</organism>
<feature type="compositionally biased region" description="Basic and acidic residues" evidence="2">
    <location>
        <begin position="504"/>
        <end position="515"/>
    </location>
</feature>
<gene>
    <name evidence="3" type="ORF">AXG93_1618s1050</name>
</gene>
<protein>
    <submittedName>
        <fullName evidence="3">Uncharacterized protein</fullName>
    </submittedName>
</protein>
<dbReference type="EMBL" id="LVLJ01003349">
    <property type="protein sequence ID" value="OAE21741.1"/>
    <property type="molecule type" value="Genomic_DNA"/>
</dbReference>
<accession>A0A176VN59</accession>
<reference evidence="3" key="1">
    <citation type="submission" date="2016-03" db="EMBL/GenBank/DDBJ databases">
        <title>Mechanisms controlling the formation of the plant cell surface in tip-growing cells are functionally conserved among land plants.</title>
        <authorList>
            <person name="Honkanen S."/>
            <person name="Jones V.A."/>
            <person name="Morieri G."/>
            <person name="Champion C."/>
            <person name="Hetherington A.J."/>
            <person name="Kelly S."/>
            <person name="Saint-Marcoux D."/>
            <person name="Proust H."/>
            <person name="Prescott H."/>
            <person name="Dolan L."/>
        </authorList>
    </citation>
    <scope>NUCLEOTIDE SEQUENCE [LARGE SCALE GENOMIC DNA]</scope>
    <source>
        <tissue evidence="3">Whole gametophyte</tissue>
    </source>
</reference>
<sequence>MEKADDHSISTAEGVIVVQQGVAKPCKGGNYESFESFMQTLAPLAELPGIDEVILPSSLNSAIVGKDETTISAASEEVDSVPDEIKRLRDLVALLQIRLDATSKVVEIQETELCSQMDGDEESKSKYEKLLTRWRREVCILLLKQRVDALQVEQQRLQRTQKEQHLTVQLHEARALIEVLKQKERNLQAEIGILTTGQKLAEMTMRAEAARRKHEMEGTVTGVTRAAVESLCSHVDEHSAIMFLQLERLADAFSRRMPNSSGHVLDLPALVFASGWLQVGPERIGKAELEGREAVKKATRKAQEQAERDLVAIKRQHSQLERKLSQQQQEFVQTLNQRDNEFRKSLDAKEIEVNGLLDEQNALLNKLKKFWRPILNSSAAKIFADKTQRSQLHTPQSSQSIMSIECKPEYLENSSLSVRSVETQTAIVDVKRERKKPLKQKSNSSEPAEQDNKNKKETKDKKEPAEQENNDKKEHKDKKDTTKVRRTESQSLSSSRLSTPAKKTRQDSKLKKTEEDLISSYLTKLQKSYVSSGKQPKDNQKMNTRSLDSLLEKNREAEISPVPSSPNGPDHLDSRAQPDPSQVSQSCRSSTAFSDCPNTNDESLPQYIICIPPQDPGAGKDLFVKSQRKKQAAESSTIALQEKLENLEALSESLLGQRM</sequence>
<feature type="compositionally biased region" description="Polar residues" evidence="2">
    <location>
        <begin position="579"/>
        <end position="599"/>
    </location>
</feature>
<keyword evidence="4" id="KW-1185">Reference proteome</keyword>